<protein>
    <submittedName>
        <fullName evidence="10">Binding-protein-dependent transport systems inner membrane component</fullName>
    </submittedName>
</protein>
<evidence type="ECO:0000256" key="1">
    <source>
        <dbReference type="ARBA" id="ARBA00004651"/>
    </source>
</evidence>
<feature type="domain" description="ABC transmembrane type-1" evidence="9">
    <location>
        <begin position="122"/>
        <end position="322"/>
    </location>
</feature>
<gene>
    <name evidence="10" type="ORF">FDG2_2840</name>
</gene>
<feature type="transmembrane region" description="Helical" evidence="7">
    <location>
        <begin position="257"/>
        <end position="279"/>
    </location>
</feature>
<organism evidence="10 11">
    <name type="scientific">Candidatus Protofrankia californiensis</name>
    <dbReference type="NCBI Taxonomy" id="1839754"/>
    <lineage>
        <taxon>Bacteria</taxon>
        <taxon>Bacillati</taxon>
        <taxon>Actinomycetota</taxon>
        <taxon>Actinomycetes</taxon>
        <taxon>Frankiales</taxon>
        <taxon>Frankiaceae</taxon>
        <taxon>Protofrankia</taxon>
    </lineage>
</organism>
<evidence type="ECO:0000259" key="9">
    <source>
        <dbReference type="PROSITE" id="PS50928"/>
    </source>
</evidence>
<evidence type="ECO:0000256" key="3">
    <source>
        <dbReference type="ARBA" id="ARBA00022475"/>
    </source>
</evidence>
<feature type="transmembrane region" description="Helical" evidence="7">
    <location>
        <begin position="128"/>
        <end position="149"/>
    </location>
</feature>
<dbReference type="Pfam" id="PF00528">
    <property type="entry name" value="BPD_transp_1"/>
    <property type="match status" value="1"/>
</dbReference>
<keyword evidence="4 7" id="KW-0812">Transmembrane</keyword>
<reference evidence="11" key="1">
    <citation type="submission" date="2016-02" db="EMBL/GenBank/DDBJ databases">
        <authorList>
            <person name="Wibberg D."/>
        </authorList>
    </citation>
    <scope>NUCLEOTIDE SEQUENCE [LARGE SCALE GENOMIC DNA]</scope>
</reference>
<comment type="similarity">
    <text evidence="7">Belongs to the binding-protein-dependent transport system permease family.</text>
</comment>
<dbReference type="EMBL" id="FLUV01001198">
    <property type="protein sequence ID" value="SBW22585.1"/>
    <property type="molecule type" value="Genomic_DNA"/>
</dbReference>
<evidence type="ECO:0000256" key="6">
    <source>
        <dbReference type="ARBA" id="ARBA00023136"/>
    </source>
</evidence>
<feature type="transmembrane region" description="Helical" evidence="7">
    <location>
        <begin position="299"/>
        <end position="325"/>
    </location>
</feature>
<dbReference type="Proteomes" id="UP000199013">
    <property type="component" value="Unassembled WGS sequence"/>
</dbReference>
<keyword evidence="3" id="KW-1003">Cell membrane</keyword>
<dbReference type="InterPro" id="IPR035906">
    <property type="entry name" value="MetI-like_sf"/>
</dbReference>
<dbReference type="SUPFAM" id="SSF161098">
    <property type="entry name" value="MetI-like"/>
    <property type="match status" value="1"/>
</dbReference>
<evidence type="ECO:0000256" key="5">
    <source>
        <dbReference type="ARBA" id="ARBA00022989"/>
    </source>
</evidence>
<dbReference type="AlphaFoldDB" id="A0A1C3NYH6"/>
<evidence type="ECO:0000256" key="8">
    <source>
        <dbReference type="SAM" id="MobiDB-lite"/>
    </source>
</evidence>
<keyword evidence="6 7" id="KW-0472">Membrane</keyword>
<dbReference type="InterPro" id="IPR045621">
    <property type="entry name" value="BPD_transp_1_N"/>
</dbReference>
<evidence type="ECO:0000313" key="11">
    <source>
        <dbReference type="Proteomes" id="UP000199013"/>
    </source>
</evidence>
<evidence type="ECO:0000313" key="10">
    <source>
        <dbReference type="EMBL" id="SBW22585.1"/>
    </source>
</evidence>
<feature type="region of interest" description="Disordered" evidence="8">
    <location>
        <begin position="334"/>
        <end position="365"/>
    </location>
</feature>
<accession>A0A1C3NYH6</accession>
<evidence type="ECO:0000256" key="7">
    <source>
        <dbReference type="RuleBase" id="RU363032"/>
    </source>
</evidence>
<dbReference type="GO" id="GO:0005886">
    <property type="term" value="C:plasma membrane"/>
    <property type="evidence" value="ECO:0007669"/>
    <property type="project" value="UniProtKB-SubCell"/>
</dbReference>
<dbReference type="GO" id="GO:0071916">
    <property type="term" value="F:dipeptide transmembrane transporter activity"/>
    <property type="evidence" value="ECO:0007669"/>
    <property type="project" value="TreeGrafter"/>
</dbReference>
<dbReference type="InterPro" id="IPR000515">
    <property type="entry name" value="MetI-like"/>
</dbReference>
<feature type="transmembrane region" description="Helical" evidence="7">
    <location>
        <begin position="195"/>
        <end position="215"/>
    </location>
</feature>
<keyword evidence="11" id="KW-1185">Reference proteome</keyword>
<name>A0A1C3NYH6_9ACTN</name>
<feature type="transmembrane region" description="Helical" evidence="7">
    <location>
        <begin position="161"/>
        <end position="183"/>
    </location>
</feature>
<dbReference type="PROSITE" id="PS50928">
    <property type="entry name" value="ABC_TM1"/>
    <property type="match status" value="1"/>
</dbReference>
<comment type="subcellular location">
    <subcellularLocation>
        <location evidence="1 7">Cell membrane</location>
        <topology evidence="1 7">Multi-pass membrane protein</topology>
    </subcellularLocation>
</comment>
<evidence type="ECO:0000256" key="4">
    <source>
        <dbReference type="ARBA" id="ARBA00022692"/>
    </source>
</evidence>
<dbReference type="PANTHER" id="PTHR43163">
    <property type="entry name" value="DIPEPTIDE TRANSPORT SYSTEM PERMEASE PROTEIN DPPB-RELATED"/>
    <property type="match status" value="1"/>
</dbReference>
<dbReference type="PANTHER" id="PTHR43163:SF6">
    <property type="entry name" value="DIPEPTIDE TRANSPORT SYSTEM PERMEASE PROTEIN DPPB-RELATED"/>
    <property type="match status" value="1"/>
</dbReference>
<sequence>MHTSGQSAAPSDRPVSVGCGGRRSRAARFLLGRAGAGLGVLWGAATLAFITLHVIPGDPVDTMIGPNVGVSPGLREQINSLYGFDSPLVVQYSRWLARLCTGHLGRSYQLQQPVTEVLGGQLWPTAQLSLAATAVAVALAVTAATATAGRHGGRRTVVSGLELLAVSSPTFWVGILLATLFSSRLGWLPATGDNGVSALVLPALTLAVPIAGVLAQVLRDGLDGVLDTPFIVTVRARGVGETVVLLRHALRHASLPLVTLVGWVVGSLLGGTVITENVFARPGIGRITLQAISSKDVPVVTAVVLISALVFVIVNTAVDLLYLAVDPRLRTTGRTVRASRPTGGDDQPPASTASGATIHDATVTP</sequence>
<keyword evidence="5 7" id="KW-1133">Transmembrane helix</keyword>
<evidence type="ECO:0000256" key="2">
    <source>
        <dbReference type="ARBA" id="ARBA00022448"/>
    </source>
</evidence>
<keyword evidence="2 7" id="KW-0813">Transport</keyword>
<proteinExistence type="inferred from homology"/>
<dbReference type="Gene3D" id="1.10.3720.10">
    <property type="entry name" value="MetI-like"/>
    <property type="match status" value="1"/>
</dbReference>
<feature type="transmembrane region" description="Helical" evidence="7">
    <location>
        <begin position="30"/>
        <end position="55"/>
    </location>
</feature>
<dbReference type="Pfam" id="PF19300">
    <property type="entry name" value="BPD_transp_1_N"/>
    <property type="match status" value="1"/>
</dbReference>